<feature type="transmembrane region" description="Helical" evidence="7">
    <location>
        <begin position="37"/>
        <end position="58"/>
    </location>
</feature>
<feature type="transmembrane region" description="Helical" evidence="7">
    <location>
        <begin position="159"/>
        <end position="176"/>
    </location>
</feature>
<dbReference type="CDD" id="cd06173">
    <property type="entry name" value="MFS_MefA_like"/>
    <property type="match status" value="1"/>
</dbReference>
<keyword evidence="3" id="KW-1003">Cell membrane</keyword>
<accession>A0A2T4KK89</accession>
<dbReference type="AlphaFoldDB" id="A0A2T4KK89"/>
<feature type="transmembrane region" description="Helical" evidence="7">
    <location>
        <begin position="92"/>
        <end position="112"/>
    </location>
</feature>
<keyword evidence="4 7" id="KW-0812">Transmembrane</keyword>
<evidence type="ECO:0000256" key="4">
    <source>
        <dbReference type="ARBA" id="ARBA00022692"/>
    </source>
</evidence>
<dbReference type="Pfam" id="PF07690">
    <property type="entry name" value="MFS_1"/>
    <property type="match status" value="1"/>
</dbReference>
<evidence type="ECO:0000313" key="8">
    <source>
        <dbReference type="EMBL" id="PTE74497.1"/>
    </source>
</evidence>
<gene>
    <name evidence="8" type="ORF">BUY44_01300</name>
    <name evidence="9" type="ORF">BUY48_02010</name>
</gene>
<keyword evidence="2" id="KW-0813">Transport</keyword>
<comment type="caution">
    <text evidence="8">The sequence shown here is derived from an EMBL/GenBank/DDBJ whole genome shotgun (WGS) entry which is preliminary data.</text>
</comment>
<dbReference type="PANTHER" id="PTHR43266">
    <property type="entry name" value="MACROLIDE-EFFLUX PROTEIN"/>
    <property type="match status" value="1"/>
</dbReference>
<reference evidence="10 11" key="1">
    <citation type="journal article" date="2016" name="Front. Microbiol.">
        <title>Comprehensive Phylogenetic Analysis of Bovine Non-aureus Staphylococci Species Based on Whole-Genome Sequencing.</title>
        <authorList>
            <person name="Naushad S."/>
            <person name="Barkema H.W."/>
            <person name="Luby C."/>
            <person name="Condas L.A."/>
            <person name="Nobrega D.B."/>
            <person name="Carson D.A."/>
            <person name="De Buck J."/>
        </authorList>
    </citation>
    <scope>NUCLEOTIDE SEQUENCE [LARGE SCALE GENOMIC DNA]</scope>
    <source>
        <strain evidence="9 11">SNUC 4143</strain>
        <strain evidence="8 10">SNUC 761</strain>
    </source>
</reference>
<evidence type="ECO:0000256" key="2">
    <source>
        <dbReference type="ARBA" id="ARBA00022448"/>
    </source>
</evidence>
<evidence type="ECO:0000256" key="6">
    <source>
        <dbReference type="ARBA" id="ARBA00023136"/>
    </source>
</evidence>
<evidence type="ECO:0000313" key="9">
    <source>
        <dbReference type="EMBL" id="PTF16480.1"/>
    </source>
</evidence>
<keyword evidence="6 7" id="KW-0472">Membrane</keyword>
<dbReference type="GO" id="GO:0005886">
    <property type="term" value="C:plasma membrane"/>
    <property type="evidence" value="ECO:0007669"/>
    <property type="project" value="UniProtKB-SubCell"/>
</dbReference>
<dbReference type="InterPro" id="IPR036259">
    <property type="entry name" value="MFS_trans_sf"/>
</dbReference>
<protein>
    <submittedName>
        <fullName evidence="8">MFS transporter</fullName>
    </submittedName>
</protein>
<feature type="transmembrane region" description="Helical" evidence="7">
    <location>
        <begin position="368"/>
        <end position="385"/>
    </location>
</feature>
<feature type="transmembrane region" description="Helical" evidence="7">
    <location>
        <begin position="303"/>
        <end position="328"/>
    </location>
</feature>
<evidence type="ECO:0000256" key="7">
    <source>
        <dbReference type="SAM" id="Phobius"/>
    </source>
</evidence>
<evidence type="ECO:0000313" key="11">
    <source>
        <dbReference type="Proteomes" id="UP000243350"/>
    </source>
</evidence>
<dbReference type="Gene3D" id="1.20.1250.20">
    <property type="entry name" value="MFS general substrate transporter like domains"/>
    <property type="match status" value="1"/>
</dbReference>
<evidence type="ECO:0000256" key="5">
    <source>
        <dbReference type="ARBA" id="ARBA00022989"/>
    </source>
</evidence>
<evidence type="ECO:0000313" key="10">
    <source>
        <dbReference type="Proteomes" id="UP000242547"/>
    </source>
</evidence>
<dbReference type="RefSeq" id="WP_107505633.1">
    <property type="nucleotide sequence ID" value="NZ_CP130489.1"/>
</dbReference>
<feature type="transmembrane region" description="Helical" evidence="7">
    <location>
        <begin position="133"/>
        <end position="153"/>
    </location>
</feature>
<feature type="transmembrane region" description="Helical" evidence="7">
    <location>
        <begin position="340"/>
        <end position="362"/>
    </location>
</feature>
<evidence type="ECO:0000256" key="3">
    <source>
        <dbReference type="ARBA" id="ARBA00022475"/>
    </source>
</evidence>
<reference evidence="8" key="2">
    <citation type="submission" date="2018-03" db="EMBL/GenBank/DDBJ databases">
        <authorList>
            <person name="Keele B.F."/>
        </authorList>
    </citation>
    <scope>NUCLEOTIDE SEQUENCE</scope>
    <source>
        <strain evidence="9">SNUC 4143</strain>
        <strain evidence="8">SNUC 761</strain>
    </source>
</reference>
<keyword evidence="5 7" id="KW-1133">Transmembrane helix</keyword>
<sequence length="396" mass="44521">MSIKSINLLAFDVISSIGSKIFSFACAFYILKHTNDPLVYTIYLSLIVLSTILSQPLFGVWVDKFNNKKLVIVAQIINVIFLSIFVVKFNYIYIIVLGVILNLTDGIIGLIVNSNIKNISKKDMARFVSIRQTYTVTISFLAPILGGMLIAILKIEYLALINVITELSSIFIFLFIKIDRLIESKTNSNSFLKDIKVGFSYLIKNKILLNFMLVGLIINFLVNSIVVGVPIIAIQSMKLSSQQFGFTEAGMTIGMFIVSLGLSIRPLKHRLKGPFEISVILQVIALWILSLSIFLSLTVNMSFILITLVYFIAGLSLPLANIPYSIYLQNTVEEQYKGRVFSLNQSIAQSLMPVSFLIFGFILKYSQSLTYLIVSILMLVVLVYFDKTVKKEDIKF</sequence>
<dbReference type="EMBL" id="PYZH01000007">
    <property type="protein sequence ID" value="PTF16480.1"/>
    <property type="molecule type" value="Genomic_DNA"/>
</dbReference>
<dbReference type="SUPFAM" id="SSF103473">
    <property type="entry name" value="MFS general substrate transporter"/>
    <property type="match status" value="1"/>
</dbReference>
<evidence type="ECO:0000256" key="1">
    <source>
        <dbReference type="ARBA" id="ARBA00004651"/>
    </source>
</evidence>
<dbReference type="Proteomes" id="UP000243350">
    <property type="component" value="Unassembled WGS sequence"/>
</dbReference>
<dbReference type="PANTHER" id="PTHR43266:SF2">
    <property type="entry name" value="MAJOR FACILITATOR SUPERFAMILY (MFS) PROFILE DOMAIN-CONTAINING PROTEIN"/>
    <property type="match status" value="1"/>
</dbReference>
<organism evidence="8 10">
    <name type="scientific">Staphylococcus devriesei</name>
    <dbReference type="NCBI Taxonomy" id="586733"/>
    <lineage>
        <taxon>Bacteria</taxon>
        <taxon>Bacillati</taxon>
        <taxon>Bacillota</taxon>
        <taxon>Bacilli</taxon>
        <taxon>Bacillales</taxon>
        <taxon>Staphylococcaceae</taxon>
        <taxon>Staphylococcus</taxon>
    </lineage>
</organism>
<feature type="transmembrane region" description="Helical" evidence="7">
    <location>
        <begin position="207"/>
        <end position="232"/>
    </location>
</feature>
<dbReference type="InterPro" id="IPR011701">
    <property type="entry name" value="MFS"/>
</dbReference>
<feature type="transmembrane region" description="Helical" evidence="7">
    <location>
        <begin position="70"/>
        <end position="86"/>
    </location>
</feature>
<comment type="subcellular location">
    <subcellularLocation>
        <location evidence="1">Cell membrane</location>
        <topology evidence="1">Multi-pass membrane protein</topology>
    </subcellularLocation>
</comment>
<dbReference type="Proteomes" id="UP000242547">
    <property type="component" value="Unassembled WGS sequence"/>
</dbReference>
<feature type="transmembrane region" description="Helical" evidence="7">
    <location>
        <begin position="7"/>
        <end position="31"/>
    </location>
</feature>
<name>A0A2T4KK89_9STAP</name>
<feature type="transmembrane region" description="Helical" evidence="7">
    <location>
        <begin position="275"/>
        <end position="297"/>
    </location>
</feature>
<feature type="transmembrane region" description="Helical" evidence="7">
    <location>
        <begin position="244"/>
        <end position="263"/>
    </location>
</feature>
<dbReference type="GO" id="GO:0022857">
    <property type="term" value="F:transmembrane transporter activity"/>
    <property type="evidence" value="ECO:0007669"/>
    <property type="project" value="InterPro"/>
</dbReference>
<dbReference type="EMBL" id="PYZL01000004">
    <property type="protein sequence ID" value="PTE74497.1"/>
    <property type="molecule type" value="Genomic_DNA"/>
</dbReference>
<proteinExistence type="predicted"/>